<dbReference type="SMART" id="SM01012">
    <property type="entry name" value="ANTAR"/>
    <property type="match status" value="1"/>
</dbReference>
<dbReference type="SUPFAM" id="SSF55781">
    <property type="entry name" value="GAF domain-like"/>
    <property type="match status" value="1"/>
</dbReference>
<protein>
    <submittedName>
        <fullName evidence="6">GAF and ANTAR domain-containing protein</fullName>
    </submittedName>
</protein>
<accession>A0ABW0ZF38</accession>
<keyword evidence="1" id="KW-0808">Transferase</keyword>
<evidence type="ECO:0000256" key="3">
    <source>
        <dbReference type="ARBA" id="ARBA00023015"/>
    </source>
</evidence>
<evidence type="ECO:0000313" key="7">
    <source>
        <dbReference type="Proteomes" id="UP001596072"/>
    </source>
</evidence>
<dbReference type="Pfam" id="PF13185">
    <property type="entry name" value="GAF_2"/>
    <property type="match status" value="1"/>
</dbReference>
<evidence type="ECO:0000313" key="6">
    <source>
        <dbReference type="EMBL" id="MFC5727854.1"/>
    </source>
</evidence>
<dbReference type="Proteomes" id="UP001596072">
    <property type="component" value="Unassembled WGS sequence"/>
</dbReference>
<comment type="caution">
    <text evidence="6">The sequence shown here is derived from an EMBL/GenBank/DDBJ whole genome shotgun (WGS) entry which is preliminary data.</text>
</comment>
<proteinExistence type="predicted"/>
<dbReference type="InterPro" id="IPR012074">
    <property type="entry name" value="GAF_ANTAR"/>
</dbReference>
<keyword evidence="3" id="KW-0805">Transcription regulation</keyword>
<evidence type="ECO:0000256" key="1">
    <source>
        <dbReference type="ARBA" id="ARBA00022679"/>
    </source>
</evidence>
<dbReference type="Gene3D" id="3.30.450.40">
    <property type="match status" value="1"/>
</dbReference>
<evidence type="ECO:0000256" key="2">
    <source>
        <dbReference type="ARBA" id="ARBA00022777"/>
    </source>
</evidence>
<name>A0ABW0ZF38_9ACTN</name>
<dbReference type="InterPro" id="IPR011006">
    <property type="entry name" value="CheY-like_superfamily"/>
</dbReference>
<reference evidence="7" key="1">
    <citation type="journal article" date="2019" name="Int. J. Syst. Evol. Microbiol.">
        <title>The Global Catalogue of Microorganisms (GCM) 10K type strain sequencing project: providing services to taxonomists for standard genome sequencing and annotation.</title>
        <authorList>
            <consortium name="The Broad Institute Genomics Platform"/>
            <consortium name="The Broad Institute Genome Sequencing Center for Infectious Disease"/>
            <person name="Wu L."/>
            <person name="Ma J."/>
        </authorList>
    </citation>
    <scope>NUCLEOTIDE SEQUENCE [LARGE SCALE GENOMIC DNA]</scope>
    <source>
        <strain evidence="7">YIM 94188</strain>
    </source>
</reference>
<dbReference type="PROSITE" id="PS50921">
    <property type="entry name" value="ANTAR"/>
    <property type="match status" value="1"/>
</dbReference>
<dbReference type="EMBL" id="JBHSNS010000001">
    <property type="protein sequence ID" value="MFC5727854.1"/>
    <property type="molecule type" value="Genomic_DNA"/>
</dbReference>
<feature type="domain" description="ANTAR" evidence="5">
    <location>
        <begin position="161"/>
        <end position="222"/>
    </location>
</feature>
<keyword evidence="2" id="KW-0418">Kinase</keyword>
<dbReference type="SMART" id="SM00065">
    <property type="entry name" value="GAF"/>
    <property type="match status" value="1"/>
</dbReference>
<dbReference type="InterPro" id="IPR003018">
    <property type="entry name" value="GAF"/>
</dbReference>
<keyword evidence="7" id="KW-1185">Reference proteome</keyword>
<keyword evidence="4" id="KW-0804">Transcription</keyword>
<dbReference type="Pfam" id="PF03861">
    <property type="entry name" value="ANTAR"/>
    <property type="match status" value="1"/>
</dbReference>
<dbReference type="InterPro" id="IPR036388">
    <property type="entry name" value="WH-like_DNA-bd_sf"/>
</dbReference>
<evidence type="ECO:0000256" key="4">
    <source>
        <dbReference type="ARBA" id="ARBA00023163"/>
    </source>
</evidence>
<sequence length="246" mass="26811">MIEDHDDVATALTQAAKAIHSPRSLDETLDAIVHAAQQTVPGFEHVGISIVHSGGKIETRAGTGQLVWELDDLQYRLHEGPCFDSIRSGPVMLMADSRTEERWGRYLPAALAKGLRSQMGLRLYTDDGTLGGLNFYSTASPGIDPDALQLAELFAAHAAIALGRARYEHQLNESVASRQVIGTAVGIIMERYQISDERAFQFLVRASTTSNIKLRAIAQEIVDTANEKHAALPTQSNSWSRSEADS</sequence>
<dbReference type="PIRSF" id="PIRSF036625">
    <property type="entry name" value="GAF_ANTAR"/>
    <property type="match status" value="1"/>
</dbReference>
<evidence type="ECO:0000259" key="5">
    <source>
        <dbReference type="PROSITE" id="PS50921"/>
    </source>
</evidence>
<dbReference type="InterPro" id="IPR005561">
    <property type="entry name" value="ANTAR"/>
</dbReference>
<dbReference type="InterPro" id="IPR029016">
    <property type="entry name" value="GAF-like_dom_sf"/>
</dbReference>
<dbReference type="SUPFAM" id="SSF52172">
    <property type="entry name" value="CheY-like"/>
    <property type="match status" value="1"/>
</dbReference>
<dbReference type="RefSeq" id="WP_136432511.1">
    <property type="nucleotide sequence ID" value="NZ_JBHSNS010000001.1"/>
</dbReference>
<dbReference type="Gene3D" id="1.10.10.10">
    <property type="entry name" value="Winged helix-like DNA-binding domain superfamily/Winged helix DNA-binding domain"/>
    <property type="match status" value="1"/>
</dbReference>
<organism evidence="6 7">
    <name type="scientific">Nocardioides vastitatis</name>
    <dbReference type="NCBI Taxonomy" id="2568655"/>
    <lineage>
        <taxon>Bacteria</taxon>
        <taxon>Bacillati</taxon>
        <taxon>Actinomycetota</taxon>
        <taxon>Actinomycetes</taxon>
        <taxon>Propionibacteriales</taxon>
        <taxon>Nocardioidaceae</taxon>
        <taxon>Nocardioides</taxon>
    </lineage>
</organism>
<gene>
    <name evidence="6" type="ORF">ACFPQB_02915</name>
</gene>